<dbReference type="SMART" id="SM00317">
    <property type="entry name" value="SET"/>
    <property type="match status" value="1"/>
</dbReference>
<keyword evidence="4" id="KW-0489">Methyltransferase</keyword>
<dbReference type="AlphaFoldDB" id="G0N4E1"/>
<dbReference type="GO" id="GO:0005634">
    <property type="term" value="C:nucleus"/>
    <property type="evidence" value="ECO:0007669"/>
    <property type="project" value="UniProtKB-SubCell"/>
</dbReference>
<keyword evidence="5" id="KW-0808">Transferase</keyword>
<feature type="compositionally biased region" description="Basic and acidic residues" evidence="8">
    <location>
        <begin position="855"/>
        <end position="864"/>
    </location>
</feature>
<dbReference type="EMBL" id="GL379837">
    <property type="protein sequence ID" value="EGT52557.1"/>
    <property type="molecule type" value="Genomic_DNA"/>
</dbReference>
<accession>G0N4E1</accession>
<dbReference type="Proteomes" id="UP000008068">
    <property type="component" value="Unassembled WGS sequence"/>
</dbReference>
<evidence type="ECO:0000256" key="4">
    <source>
        <dbReference type="ARBA" id="ARBA00022603"/>
    </source>
</evidence>
<dbReference type="InterPro" id="IPR006560">
    <property type="entry name" value="AWS_dom"/>
</dbReference>
<comment type="subcellular location">
    <subcellularLocation>
        <location evidence="2">Chromosome</location>
    </subcellularLocation>
    <subcellularLocation>
        <location evidence="1">Nucleus</location>
    </subcellularLocation>
</comment>
<evidence type="ECO:0000256" key="3">
    <source>
        <dbReference type="ARBA" id="ARBA00022454"/>
    </source>
</evidence>
<feature type="compositionally biased region" description="Acidic residues" evidence="8">
    <location>
        <begin position="62"/>
        <end position="72"/>
    </location>
</feature>
<feature type="compositionally biased region" description="Basic residues" evidence="8">
    <location>
        <begin position="609"/>
        <end position="623"/>
    </location>
</feature>
<feature type="compositionally biased region" description="Pro residues" evidence="8">
    <location>
        <begin position="761"/>
        <end position="773"/>
    </location>
</feature>
<name>G0N4E1_CAEBE</name>
<feature type="compositionally biased region" description="Polar residues" evidence="8">
    <location>
        <begin position="731"/>
        <end position="747"/>
    </location>
</feature>
<keyword evidence="3" id="KW-0158">Chromosome</keyword>
<dbReference type="SMART" id="SM00570">
    <property type="entry name" value="AWS"/>
    <property type="match status" value="1"/>
</dbReference>
<dbReference type="PROSITE" id="PS50868">
    <property type="entry name" value="POST_SET"/>
    <property type="match status" value="1"/>
</dbReference>
<dbReference type="GO" id="GO:0032259">
    <property type="term" value="P:methylation"/>
    <property type="evidence" value="ECO:0007669"/>
    <property type="project" value="UniProtKB-KW"/>
</dbReference>
<dbReference type="OrthoDB" id="5846691at2759"/>
<dbReference type="Gene3D" id="2.170.270.10">
    <property type="entry name" value="SET domain"/>
    <property type="match status" value="1"/>
</dbReference>
<feature type="compositionally biased region" description="Basic and acidic residues" evidence="8">
    <location>
        <begin position="20"/>
        <end position="31"/>
    </location>
</feature>
<feature type="region of interest" description="Disordered" evidence="8">
    <location>
        <begin position="702"/>
        <end position="775"/>
    </location>
</feature>
<feature type="region of interest" description="Disordered" evidence="8">
    <location>
        <begin position="106"/>
        <end position="170"/>
    </location>
</feature>
<proteinExistence type="predicted"/>
<evidence type="ECO:0000256" key="2">
    <source>
        <dbReference type="ARBA" id="ARBA00004286"/>
    </source>
</evidence>
<keyword evidence="7" id="KW-0539">Nucleus</keyword>
<feature type="compositionally biased region" description="Low complexity" evidence="8">
    <location>
        <begin position="32"/>
        <end position="41"/>
    </location>
</feature>
<feature type="region of interest" description="Disordered" evidence="8">
    <location>
        <begin position="1"/>
        <end position="72"/>
    </location>
</feature>
<feature type="region of interest" description="Disordered" evidence="8">
    <location>
        <begin position="823"/>
        <end position="873"/>
    </location>
</feature>
<evidence type="ECO:0000259" key="11">
    <source>
        <dbReference type="PROSITE" id="PS51215"/>
    </source>
</evidence>
<dbReference type="Pfam" id="PF00856">
    <property type="entry name" value="SET"/>
    <property type="match status" value="1"/>
</dbReference>
<dbReference type="GO" id="GO:0016279">
    <property type="term" value="F:protein-lysine N-methyltransferase activity"/>
    <property type="evidence" value="ECO:0007669"/>
    <property type="project" value="UniProtKB-ARBA"/>
</dbReference>
<dbReference type="GO" id="GO:0005694">
    <property type="term" value="C:chromosome"/>
    <property type="evidence" value="ECO:0007669"/>
    <property type="project" value="UniProtKB-SubCell"/>
</dbReference>
<feature type="domain" description="AWS" evidence="11">
    <location>
        <begin position="200"/>
        <end position="247"/>
    </location>
</feature>
<dbReference type="GO" id="GO:0140938">
    <property type="term" value="F:histone H3 methyltransferase activity"/>
    <property type="evidence" value="ECO:0007669"/>
    <property type="project" value="UniProtKB-ARBA"/>
</dbReference>
<dbReference type="InterPro" id="IPR003616">
    <property type="entry name" value="Post-SET_dom"/>
</dbReference>
<dbReference type="InterPro" id="IPR046341">
    <property type="entry name" value="SET_dom_sf"/>
</dbReference>
<gene>
    <name evidence="12" type="ORF">CAEBREN_29129</name>
</gene>
<evidence type="ECO:0000256" key="6">
    <source>
        <dbReference type="ARBA" id="ARBA00022691"/>
    </source>
</evidence>
<dbReference type="InterPro" id="IPR001214">
    <property type="entry name" value="SET_dom"/>
</dbReference>
<dbReference type="STRING" id="135651.G0N4E1"/>
<feature type="region of interest" description="Disordered" evidence="8">
    <location>
        <begin position="576"/>
        <end position="640"/>
    </location>
</feature>
<evidence type="ECO:0000313" key="12">
    <source>
        <dbReference type="EMBL" id="EGT52557.1"/>
    </source>
</evidence>
<dbReference type="InterPro" id="IPR050777">
    <property type="entry name" value="SET2_Histone-Lys_MeTrsfase"/>
</dbReference>
<keyword evidence="6" id="KW-0949">S-adenosyl-L-methionine</keyword>
<evidence type="ECO:0000259" key="9">
    <source>
        <dbReference type="PROSITE" id="PS50280"/>
    </source>
</evidence>
<organism evidence="13">
    <name type="scientific">Caenorhabditis brenneri</name>
    <name type="common">Nematode worm</name>
    <dbReference type="NCBI Taxonomy" id="135651"/>
    <lineage>
        <taxon>Eukaryota</taxon>
        <taxon>Metazoa</taxon>
        <taxon>Ecdysozoa</taxon>
        <taxon>Nematoda</taxon>
        <taxon>Chromadorea</taxon>
        <taxon>Rhabditida</taxon>
        <taxon>Rhabditina</taxon>
        <taxon>Rhabditomorpha</taxon>
        <taxon>Rhabditoidea</taxon>
        <taxon>Rhabditidae</taxon>
        <taxon>Peloderinae</taxon>
        <taxon>Caenorhabditis</taxon>
    </lineage>
</organism>
<dbReference type="InParanoid" id="G0N4E1"/>
<evidence type="ECO:0000256" key="5">
    <source>
        <dbReference type="ARBA" id="ARBA00022679"/>
    </source>
</evidence>
<dbReference type="eggNOG" id="KOG4442">
    <property type="taxonomic scope" value="Eukaryota"/>
</dbReference>
<feature type="domain" description="SET" evidence="9">
    <location>
        <begin position="249"/>
        <end position="365"/>
    </location>
</feature>
<evidence type="ECO:0000256" key="1">
    <source>
        <dbReference type="ARBA" id="ARBA00004123"/>
    </source>
</evidence>
<dbReference type="PROSITE" id="PS51215">
    <property type="entry name" value="AWS"/>
    <property type="match status" value="1"/>
</dbReference>
<dbReference type="PROSITE" id="PS50280">
    <property type="entry name" value="SET"/>
    <property type="match status" value="1"/>
</dbReference>
<protein>
    <submittedName>
        <fullName evidence="12">Uncharacterized protein</fullName>
    </submittedName>
</protein>
<feature type="compositionally biased region" description="Polar residues" evidence="8">
    <location>
        <begin position="45"/>
        <end position="58"/>
    </location>
</feature>
<keyword evidence="13" id="KW-1185">Reference proteome</keyword>
<sequence>MPPNLIPRGLAPVNSKSRKRSDVKSSSDKISQDSSDQSRIVNLSEPGTSNSAHTQETGDFNPEWDEYQLEEEECLYNMEGVPDFHIREPTPDIESMVAPKRKIFAEEKSSTCESRNVANEEIRTTQNVSVHSDTEDKDSMPEQQLEEIEELQPFPLYDGEQASDDQEDEKKLGDEQVMLPDYEHIVENQYTKELMSEERTESAHCECHENGKDCSSEATCTNMGMMTECPSTCKAEGCRNQRIQRREYAELAIKFISEEVGHGVITLKPIRRGQFVIEYVGEVTQIGDEEKATSDSRHRYFFDSESHRIDATRKGNISRFINHHCSPNLECHKWSVPGTPDNLQRLVFFAKNDIEAGEEINFDYQFNNDDAETRQECHCDSDNCKKIIGRVPAELLPEDIVTIGETLSDKELEEELAKLQQMSNPERKRELIKQLLSEFTIRNEAHIPSIIKIAHEMEDANQRRRLLKEIFSLETRGQTQELYAPQVAELMKKWVRVQDSSSRNVKLVHEILTIFFQNKKKMFNFGKDDRSVLIGWLESAAPNETSNKTDKLLEVRKMAKTLDVKWYLRSIRIPRKSKPTSAGSAPAVGVQCRKGQNIPAKSPEVLGSRRQHRSRSHSSRRSRSQSPPTPRSPSPFSDEAKKLESMIRSVQEQNYSCHRRGNGPYEEREIRRVYRNWSSSRRCSPIRRRSRSRSPIVRRREFDECRNGSRPESPVSHGTDPRRKRSYAERVSNSQHHYLSTYQNGKSHNYRRFPSSNRPRSPSPPTPRSPSPFSPEAKLLEFMHRSVREQNYSRQRRGYGPYEEREIRRVYRNWPSYRRCSPIRRRSRSRSPTVRRREFNECRNESRPAFQGMKVVERSKDGVSRKSTSNDLK</sequence>
<feature type="compositionally biased region" description="Basic and acidic residues" evidence="8">
    <location>
        <begin position="835"/>
        <end position="846"/>
    </location>
</feature>
<evidence type="ECO:0000259" key="10">
    <source>
        <dbReference type="PROSITE" id="PS50868"/>
    </source>
</evidence>
<feature type="domain" description="Post-SET" evidence="10">
    <location>
        <begin position="373"/>
        <end position="389"/>
    </location>
</feature>
<evidence type="ECO:0000313" key="13">
    <source>
        <dbReference type="Proteomes" id="UP000008068"/>
    </source>
</evidence>
<dbReference type="PANTHER" id="PTHR22884">
    <property type="entry name" value="SET DOMAIN PROTEINS"/>
    <property type="match status" value="1"/>
</dbReference>
<dbReference type="SUPFAM" id="SSF82199">
    <property type="entry name" value="SET domain"/>
    <property type="match status" value="1"/>
</dbReference>
<evidence type="ECO:0000256" key="7">
    <source>
        <dbReference type="ARBA" id="ARBA00023242"/>
    </source>
</evidence>
<evidence type="ECO:0000256" key="8">
    <source>
        <dbReference type="SAM" id="MobiDB-lite"/>
    </source>
</evidence>
<dbReference type="HOGENOM" id="CLU_329069_0_0_1"/>
<reference evidence="13" key="1">
    <citation type="submission" date="2011-07" db="EMBL/GenBank/DDBJ databases">
        <authorList>
            <consortium name="Caenorhabditis brenneri Sequencing and Analysis Consortium"/>
            <person name="Wilson R.K."/>
        </authorList>
    </citation>
    <scope>NUCLEOTIDE SEQUENCE [LARGE SCALE GENOMIC DNA]</scope>
    <source>
        <strain evidence="13">PB2801</strain>
    </source>
</reference>